<dbReference type="GO" id="GO:0005777">
    <property type="term" value="C:peroxisome"/>
    <property type="evidence" value="ECO:0007669"/>
    <property type="project" value="InterPro"/>
</dbReference>
<comment type="caution">
    <text evidence="1">The sequence shown here is derived from an EMBL/GenBank/DDBJ whole genome shotgun (WGS) entry which is preliminary data.</text>
</comment>
<dbReference type="GO" id="GO:0010468">
    <property type="term" value="P:regulation of gene expression"/>
    <property type="evidence" value="ECO:0007669"/>
    <property type="project" value="InterPro"/>
</dbReference>
<dbReference type="AlphaFoldDB" id="A0A8S9JY74"/>
<dbReference type="PANTHER" id="PTHR14379:SF36">
    <property type="entry name" value="NYN DOMAIN-CONTAINING PROTEIN"/>
    <property type="match status" value="1"/>
</dbReference>
<organism evidence="1">
    <name type="scientific">Brassica cretica</name>
    <name type="common">Mustard</name>
    <dbReference type="NCBI Taxonomy" id="69181"/>
    <lineage>
        <taxon>Eukaryota</taxon>
        <taxon>Viridiplantae</taxon>
        <taxon>Streptophyta</taxon>
        <taxon>Embryophyta</taxon>
        <taxon>Tracheophyta</taxon>
        <taxon>Spermatophyta</taxon>
        <taxon>Magnoliopsida</taxon>
        <taxon>eudicotyledons</taxon>
        <taxon>Gunneridae</taxon>
        <taxon>Pentapetalae</taxon>
        <taxon>rosids</taxon>
        <taxon>malvids</taxon>
        <taxon>Brassicales</taxon>
        <taxon>Brassicaceae</taxon>
        <taxon>Brassiceae</taxon>
        <taxon>Brassica</taxon>
    </lineage>
</organism>
<evidence type="ECO:0000313" key="1">
    <source>
        <dbReference type="EMBL" id="KAF2586901.1"/>
    </source>
</evidence>
<reference evidence="1" key="1">
    <citation type="submission" date="2019-12" db="EMBL/GenBank/DDBJ databases">
        <title>Genome sequencing and annotation of Brassica cretica.</title>
        <authorList>
            <person name="Studholme D.J."/>
            <person name="Sarris P.F."/>
        </authorList>
    </citation>
    <scope>NUCLEOTIDE SEQUENCE</scope>
    <source>
        <strain evidence="1">PFS-102/07</strain>
        <tissue evidence="1">Leaf</tissue>
    </source>
</reference>
<accession>A0A8S9JY74</accession>
<proteinExistence type="predicted"/>
<dbReference type="PANTHER" id="PTHR14379">
    <property type="entry name" value="LIMKAIN B LKAP"/>
    <property type="match status" value="1"/>
</dbReference>
<protein>
    <submittedName>
        <fullName evidence="1">Uncharacterized protein</fullName>
    </submittedName>
</protein>
<gene>
    <name evidence="1" type="ORF">F2Q70_00036806</name>
</gene>
<dbReference type="CDD" id="cd10910">
    <property type="entry name" value="PIN_limkain_b1_N_like"/>
    <property type="match status" value="1"/>
</dbReference>
<sequence>MKSTPRLREHNKSYVTDQEDEDVLFFGVASGRTGVSCSCSPLVSQNMRLALSKLNYSGKVFIHAYGDSQKILEDLNHPSGDKTLDFGKASISTTKPALIVKDTPGNFDYLGTASIYSPDDESTPLLMLHHSSGDKDGMLGRILMDFMIWAIDNPAPANIILVLGSNMSRRQEEFENALIEVNMLRYNIHFAYPQNATCPSLPSVHIKWLWESLSSGAIYTQDDESTPLFMLHHSSGDKDPMLGRILVDLMIWAIDNPAPANIILVLGSNMSRRQQEFKNALLQVNMLRYNIHFAYPQNATCPSFPSINIKWLWESLSSGDGQQKLPGSTDNEIKNVYWPMLLKYMVKQRLTKMTQMLIRMRILSLKTREKAIETLKSVYYPDILNYLEKNVEVEEEEEEVYWPMLLKYMVKQRLTKMTQMLIRMRILSLKTREKVMSSMPMRDMKRELRRDEKTKIAAVLDKAIETLKNVYYPDILNYLEKNVEVEEEEEEEEEVLLFFFSKQSIKHFENHDWHIQAS</sequence>
<name>A0A8S9JY74_BRACR</name>
<dbReference type="EMBL" id="QGKY02000246">
    <property type="protein sequence ID" value="KAF2586901.1"/>
    <property type="molecule type" value="Genomic_DNA"/>
</dbReference>
<dbReference type="InterPro" id="IPR024768">
    <property type="entry name" value="Marf1"/>
</dbReference>